<sequence length="252" mass="27411">STEHVAVVQRPEHGGLLIHRHRQLRRHVHVHHPVAVAARAGHRHHVPGAGGPREVVRRERRRARPEVGLADGEPHPGRHDARRRVAAAGAAQVRPRRRRLGAPRLHPVDEPAEVVAGGRLRHPPVHVAGHVGERRGAQLAGAHHAVRYGQHVAEVGPHGAVREHPAAPVDDDAHAARPLTLRRRRPGVELPQVGRERLQLRAPGPRRVLQGGGVGGGDAVDAVDGGRRGVVRWRRRGAERGEQAVDQRVGGR</sequence>
<feature type="non-terminal residue" evidence="2">
    <location>
        <position position="1"/>
    </location>
</feature>
<dbReference type="AlphaFoldDB" id="A0A0P0WEZ0"/>
<proteinExistence type="predicted"/>
<feature type="region of interest" description="Disordered" evidence="1">
    <location>
        <begin position="39"/>
        <end position="98"/>
    </location>
</feature>
<reference evidence="2 3" key="3">
    <citation type="journal article" date="2013" name="Rice">
        <title>Improvement of the Oryza sativa Nipponbare reference genome using next generation sequence and optical map data.</title>
        <authorList>
            <person name="Kawahara Y."/>
            <person name="de la Bastide M."/>
            <person name="Hamilton J.P."/>
            <person name="Kanamori H."/>
            <person name="McCombie W.R."/>
            <person name="Ouyang S."/>
            <person name="Schwartz D.C."/>
            <person name="Tanaka T."/>
            <person name="Wu J."/>
            <person name="Zhou S."/>
            <person name="Childs K.L."/>
            <person name="Davidson R.M."/>
            <person name="Lin H."/>
            <person name="Quesada-Ocampo L."/>
            <person name="Vaillancourt B."/>
            <person name="Sakai H."/>
            <person name="Lee S.S."/>
            <person name="Kim J."/>
            <person name="Numa H."/>
            <person name="Itoh T."/>
            <person name="Buell C.R."/>
            <person name="Matsumoto T."/>
        </authorList>
    </citation>
    <scope>NUCLEOTIDE SEQUENCE [LARGE SCALE GENOMIC DNA]</scope>
    <source>
        <strain evidence="3">cv. Nipponbare</strain>
    </source>
</reference>
<protein>
    <submittedName>
        <fullName evidence="2">Os04g0609525 protein</fullName>
    </submittedName>
</protein>
<dbReference type="PaxDb" id="39947-A0A0P0WEZ0"/>
<organism evidence="2 3">
    <name type="scientific">Oryza sativa subsp. japonica</name>
    <name type="common">Rice</name>
    <dbReference type="NCBI Taxonomy" id="39947"/>
    <lineage>
        <taxon>Eukaryota</taxon>
        <taxon>Viridiplantae</taxon>
        <taxon>Streptophyta</taxon>
        <taxon>Embryophyta</taxon>
        <taxon>Tracheophyta</taxon>
        <taxon>Spermatophyta</taxon>
        <taxon>Magnoliopsida</taxon>
        <taxon>Liliopsida</taxon>
        <taxon>Poales</taxon>
        <taxon>Poaceae</taxon>
        <taxon>BOP clade</taxon>
        <taxon>Oryzoideae</taxon>
        <taxon>Oryzeae</taxon>
        <taxon>Oryzinae</taxon>
        <taxon>Oryza</taxon>
        <taxon>Oryza sativa</taxon>
    </lineage>
</organism>
<reference evidence="3" key="1">
    <citation type="journal article" date="2005" name="Nature">
        <title>The map-based sequence of the rice genome.</title>
        <authorList>
            <consortium name="International rice genome sequencing project (IRGSP)"/>
            <person name="Matsumoto T."/>
            <person name="Wu J."/>
            <person name="Kanamori H."/>
            <person name="Katayose Y."/>
            <person name="Fujisawa M."/>
            <person name="Namiki N."/>
            <person name="Mizuno H."/>
            <person name="Yamamoto K."/>
            <person name="Antonio B.A."/>
            <person name="Baba T."/>
            <person name="Sakata K."/>
            <person name="Nagamura Y."/>
            <person name="Aoki H."/>
            <person name="Arikawa K."/>
            <person name="Arita K."/>
            <person name="Bito T."/>
            <person name="Chiden Y."/>
            <person name="Fujitsuka N."/>
            <person name="Fukunaka R."/>
            <person name="Hamada M."/>
            <person name="Harada C."/>
            <person name="Hayashi A."/>
            <person name="Hijishita S."/>
            <person name="Honda M."/>
            <person name="Hosokawa S."/>
            <person name="Ichikawa Y."/>
            <person name="Idonuma A."/>
            <person name="Iijima M."/>
            <person name="Ikeda M."/>
            <person name="Ikeno M."/>
            <person name="Ito K."/>
            <person name="Ito S."/>
            <person name="Ito T."/>
            <person name="Ito Y."/>
            <person name="Ito Y."/>
            <person name="Iwabuchi A."/>
            <person name="Kamiya K."/>
            <person name="Karasawa W."/>
            <person name="Kurita K."/>
            <person name="Katagiri S."/>
            <person name="Kikuta A."/>
            <person name="Kobayashi H."/>
            <person name="Kobayashi N."/>
            <person name="Machita K."/>
            <person name="Maehara T."/>
            <person name="Masukawa M."/>
            <person name="Mizubayashi T."/>
            <person name="Mukai Y."/>
            <person name="Nagasaki H."/>
            <person name="Nagata Y."/>
            <person name="Naito S."/>
            <person name="Nakashima M."/>
            <person name="Nakama Y."/>
            <person name="Nakamichi Y."/>
            <person name="Nakamura M."/>
            <person name="Meguro A."/>
            <person name="Negishi M."/>
            <person name="Ohta I."/>
            <person name="Ohta T."/>
            <person name="Okamoto M."/>
            <person name="Ono N."/>
            <person name="Saji S."/>
            <person name="Sakaguchi M."/>
            <person name="Sakai K."/>
            <person name="Shibata M."/>
            <person name="Shimokawa T."/>
            <person name="Song J."/>
            <person name="Takazaki Y."/>
            <person name="Terasawa K."/>
            <person name="Tsugane M."/>
            <person name="Tsuji K."/>
            <person name="Ueda S."/>
            <person name="Waki K."/>
            <person name="Yamagata H."/>
            <person name="Yamamoto M."/>
            <person name="Yamamoto S."/>
            <person name="Yamane H."/>
            <person name="Yoshiki S."/>
            <person name="Yoshihara R."/>
            <person name="Yukawa K."/>
            <person name="Zhong H."/>
            <person name="Yano M."/>
            <person name="Yuan Q."/>
            <person name="Ouyang S."/>
            <person name="Liu J."/>
            <person name="Jones K.M."/>
            <person name="Gansberger K."/>
            <person name="Moffat K."/>
            <person name="Hill J."/>
            <person name="Bera J."/>
            <person name="Fadrosh D."/>
            <person name="Jin S."/>
            <person name="Johri S."/>
            <person name="Kim M."/>
            <person name="Overton L."/>
            <person name="Reardon M."/>
            <person name="Tsitrin T."/>
            <person name="Vuong H."/>
            <person name="Weaver B."/>
            <person name="Ciecko A."/>
            <person name="Tallon L."/>
            <person name="Jackson J."/>
            <person name="Pai G."/>
            <person name="Aken S.V."/>
            <person name="Utterback T."/>
            <person name="Reidmuller S."/>
            <person name="Feldblyum T."/>
            <person name="Hsiao J."/>
            <person name="Zismann V."/>
            <person name="Iobst S."/>
            <person name="de Vazeille A.R."/>
            <person name="Buell C.R."/>
            <person name="Ying K."/>
            <person name="Li Y."/>
            <person name="Lu T."/>
            <person name="Huang Y."/>
            <person name="Zhao Q."/>
            <person name="Feng Q."/>
            <person name="Zhang L."/>
            <person name="Zhu J."/>
            <person name="Weng Q."/>
            <person name="Mu J."/>
            <person name="Lu Y."/>
            <person name="Fan D."/>
            <person name="Liu Y."/>
            <person name="Guan J."/>
            <person name="Zhang Y."/>
            <person name="Yu S."/>
            <person name="Liu X."/>
            <person name="Zhang Y."/>
            <person name="Hong G."/>
            <person name="Han B."/>
            <person name="Choisne N."/>
            <person name="Demange N."/>
            <person name="Orjeda G."/>
            <person name="Samain S."/>
            <person name="Cattolico L."/>
            <person name="Pelletier E."/>
            <person name="Couloux A."/>
            <person name="Segurens B."/>
            <person name="Wincker P."/>
            <person name="D'Hont A."/>
            <person name="Scarpelli C."/>
            <person name="Weissenbach J."/>
            <person name="Salanoubat M."/>
            <person name="Quetier F."/>
            <person name="Yu Y."/>
            <person name="Kim H.R."/>
            <person name="Rambo T."/>
            <person name="Currie J."/>
            <person name="Collura K."/>
            <person name="Luo M."/>
            <person name="Yang T."/>
            <person name="Ammiraju J.S.S."/>
            <person name="Engler F."/>
            <person name="Soderlund C."/>
            <person name="Wing R.A."/>
            <person name="Palmer L.E."/>
            <person name="de la Bastide M."/>
            <person name="Spiegel L."/>
            <person name="Nascimento L."/>
            <person name="Zutavern T."/>
            <person name="O'Shaughnessy A."/>
            <person name="Dike S."/>
            <person name="Dedhia N."/>
            <person name="Preston R."/>
            <person name="Balija V."/>
            <person name="McCombie W.R."/>
            <person name="Chow T."/>
            <person name="Chen H."/>
            <person name="Chung M."/>
            <person name="Chen C."/>
            <person name="Shaw J."/>
            <person name="Wu H."/>
            <person name="Hsiao K."/>
            <person name="Chao Y."/>
            <person name="Chu M."/>
            <person name="Cheng C."/>
            <person name="Hour A."/>
            <person name="Lee P."/>
            <person name="Lin S."/>
            <person name="Lin Y."/>
            <person name="Liou J."/>
            <person name="Liu S."/>
            <person name="Hsing Y."/>
            <person name="Raghuvanshi S."/>
            <person name="Mohanty A."/>
            <person name="Bharti A.K."/>
            <person name="Gaur A."/>
            <person name="Gupta V."/>
            <person name="Kumar D."/>
            <person name="Ravi V."/>
            <person name="Vij S."/>
            <person name="Kapur A."/>
            <person name="Khurana P."/>
            <person name="Khurana P."/>
            <person name="Khurana J.P."/>
            <person name="Tyagi A.K."/>
            <person name="Gaikwad K."/>
            <person name="Singh A."/>
            <person name="Dalal V."/>
            <person name="Srivastava S."/>
            <person name="Dixit A."/>
            <person name="Pal A.K."/>
            <person name="Ghazi I.A."/>
            <person name="Yadav M."/>
            <person name="Pandit A."/>
            <person name="Bhargava A."/>
            <person name="Sureshbabu K."/>
            <person name="Batra K."/>
            <person name="Sharma T.R."/>
            <person name="Mohapatra T."/>
            <person name="Singh N.K."/>
            <person name="Messing J."/>
            <person name="Nelson A.B."/>
            <person name="Fuks G."/>
            <person name="Kavchok S."/>
            <person name="Keizer G."/>
            <person name="Linton E."/>
            <person name="Llaca V."/>
            <person name="Song R."/>
            <person name="Tanyolac B."/>
            <person name="Young S."/>
            <person name="Ho-Il K."/>
            <person name="Hahn J.H."/>
            <person name="Sangsakoo G."/>
            <person name="Vanavichit A."/>
            <person name="de Mattos Luiz.A.T."/>
            <person name="Zimmer P.D."/>
            <person name="Malone G."/>
            <person name="Dellagostin O."/>
            <person name="de Oliveira A.C."/>
            <person name="Bevan M."/>
            <person name="Bancroft I."/>
            <person name="Minx P."/>
            <person name="Cordum H."/>
            <person name="Wilson R."/>
            <person name="Cheng Z."/>
            <person name="Jin W."/>
            <person name="Jiang J."/>
            <person name="Leong S.A."/>
            <person name="Iwama H."/>
            <person name="Gojobori T."/>
            <person name="Itoh T."/>
            <person name="Niimura Y."/>
            <person name="Fujii Y."/>
            <person name="Habara T."/>
            <person name="Sakai H."/>
            <person name="Sato Y."/>
            <person name="Wilson G."/>
            <person name="Kumar K."/>
            <person name="McCouch S."/>
            <person name="Juretic N."/>
            <person name="Hoen D."/>
            <person name="Wright S."/>
            <person name="Bruskiewich R."/>
            <person name="Bureau T."/>
            <person name="Miyao A."/>
            <person name="Hirochika H."/>
            <person name="Nishikawa T."/>
            <person name="Kadowaki K."/>
            <person name="Sugiura M."/>
            <person name="Burr B."/>
            <person name="Sasaki T."/>
        </authorList>
    </citation>
    <scope>NUCLEOTIDE SEQUENCE [LARGE SCALE GENOMIC DNA]</scope>
    <source>
        <strain evidence="3">cv. Nipponbare</strain>
    </source>
</reference>
<evidence type="ECO:0000313" key="2">
    <source>
        <dbReference type="EMBL" id="BAS90935.1"/>
    </source>
</evidence>
<gene>
    <name evidence="2" type="ordered locus">Os04g0609525</name>
    <name evidence="2" type="ORF">OSNPB_040609525</name>
</gene>
<name>A0A0P0WEZ0_ORYSJ</name>
<evidence type="ECO:0000313" key="3">
    <source>
        <dbReference type="Proteomes" id="UP000059680"/>
    </source>
</evidence>
<accession>A0A0P0WEZ0</accession>
<dbReference type="InParanoid" id="A0A0P0WEZ0"/>
<dbReference type="Proteomes" id="UP000059680">
    <property type="component" value="Chromosome 4"/>
</dbReference>
<reference evidence="2 3" key="2">
    <citation type="journal article" date="2013" name="Plant Cell Physiol.">
        <title>Rice Annotation Project Database (RAP-DB): an integrative and interactive database for rice genomics.</title>
        <authorList>
            <person name="Sakai H."/>
            <person name="Lee S.S."/>
            <person name="Tanaka T."/>
            <person name="Numa H."/>
            <person name="Kim J."/>
            <person name="Kawahara Y."/>
            <person name="Wakimoto H."/>
            <person name="Yang C.C."/>
            <person name="Iwamoto M."/>
            <person name="Abe T."/>
            <person name="Yamada Y."/>
            <person name="Muto A."/>
            <person name="Inokuchi H."/>
            <person name="Ikemura T."/>
            <person name="Matsumoto T."/>
            <person name="Sasaki T."/>
            <person name="Itoh T."/>
        </authorList>
    </citation>
    <scope>NUCLEOTIDE SEQUENCE [LARGE SCALE GENOMIC DNA]</scope>
    <source>
        <strain evidence="3">cv. Nipponbare</strain>
    </source>
</reference>
<dbReference type="Gramene" id="Os04t0609525-00">
    <property type="protein sequence ID" value="Os04t0609525-00"/>
    <property type="gene ID" value="Os04g0609525"/>
</dbReference>
<dbReference type="EMBL" id="AP014960">
    <property type="protein sequence ID" value="BAS90935.1"/>
    <property type="molecule type" value="Genomic_DNA"/>
</dbReference>
<evidence type="ECO:0000256" key="1">
    <source>
        <dbReference type="SAM" id="MobiDB-lite"/>
    </source>
</evidence>
<dbReference type="FunCoup" id="A0A0P0WEZ0">
    <property type="interactions" value="1"/>
</dbReference>
<keyword evidence="3" id="KW-1185">Reference proteome</keyword>